<dbReference type="NCBIfam" id="TIGR00729">
    <property type="entry name" value="ribonuclease HII"/>
    <property type="match status" value="1"/>
</dbReference>
<evidence type="ECO:0000256" key="6">
    <source>
        <dbReference type="ARBA" id="ARBA00022722"/>
    </source>
</evidence>
<protein>
    <recommendedName>
        <fullName evidence="11">Ribonuclease</fullName>
        <ecNumber evidence="11">3.1.26.4</ecNumber>
    </recommendedName>
</protein>
<feature type="binding site" evidence="10">
    <location>
        <position position="145"/>
    </location>
    <ligand>
        <name>a divalent metal cation</name>
        <dbReference type="ChEBI" id="CHEBI:60240"/>
    </ligand>
</feature>
<keyword evidence="9 10" id="KW-0378">Hydrolase</keyword>
<keyword evidence="5" id="KW-0963">Cytoplasm</keyword>
<dbReference type="InterPro" id="IPR036397">
    <property type="entry name" value="RNaseH_sf"/>
</dbReference>
<dbReference type="PANTHER" id="PTHR10954:SF23">
    <property type="entry name" value="RIBONUCLEASE"/>
    <property type="match status" value="1"/>
</dbReference>
<feature type="binding site" evidence="10">
    <location>
        <position position="40"/>
    </location>
    <ligand>
        <name>a divalent metal cation</name>
        <dbReference type="ChEBI" id="CHEBI:60240"/>
    </ligand>
</feature>
<evidence type="ECO:0000256" key="1">
    <source>
        <dbReference type="ARBA" id="ARBA00000077"/>
    </source>
</evidence>
<dbReference type="GO" id="GO:0006298">
    <property type="term" value="P:mismatch repair"/>
    <property type="evidence" value="ECO:0007669"/>
    <property type="project" value="TreeGrafter"/>
</dbReference>
<dbReference type="GO" id="GO:0032299">
    <property type="term" value="C:ribonuclease H2 complex"/>
    <property type="evidence" value="ECO:0007669"/>
    <property type="project" value="TreeGrafter"/>
</dbReference>
<evidence type="ECO:0000256" key="9">
    <source>
        <dbReference type="ARBA" id="ARBA00022801"/>
    </source>
</evidence>
<comment type="cofactor">
    <cofactor evidence="10">
        <name>Mn(2+)</name>
        <dbReference type="ChEBI" id="CHEBI:29035"/>
    </cofactor>
    <cofactor evidence="10">
        <name>Mg(2+)</name>
        <dbReference type="ChEBI" id="CHEBI:18420"/>
    </cofactor>
    <text evidence="10">Manganese or magnesium. Binds 1 divalent metal ion per monomer in the absence of substrate. May bind a second metal ion after substrate binding.</text>
</comment>
<dbReference type="InterPro" id="IPR001352">
    <property type="entry name" value="RNase_HII/HIII"/>
</dbReference>
<evidence type="ECO:0000256" key="5">
    <source>
        <dbReference type="ARBA" id="ARBA00022490"/>
    </source>
</evidence>
<comment type="subcellular location">
    <subcellularLocation>
        <location evidence="4">Cytoplasm</location>
    </subcellularLocation>
</comment>
<comment type="cofactor">
    <cofactor evidence="2">
        <name>Mg(2+)</name>
        <dbReference type="ChEBI" id="CHEBI:18420"/>
    </cofactor>
</comment>
<evidence type="ECO:0000256" key="2">
    <source>
        <dbReference type="ARBA" id="ARBA00001946"/>
    </source>
</evidence>
<evidence type="ECO:0000256" key="7">
    <source>
        <dbReference type="ARBA" id="ARBA00022723"/>
    </source>
</evidence>
<evidence type="ECO:0000256" key="10">
    <source>
        <dbReference type="PROSITE-ProRule" id="PRU01319"/>
    </source>
</evidence>
<keyword evidence="8 10" id="KW-0255">Endonuclease</keyword>
<evidence type="ECO:0000259" key="12">
    <source>
        <dbReference type="PROSITE" id="PS51975"/>
    </source>
</evidence>
<dbReference type="GO" id="GO:0003723">
    <property type="term" value="F:RNA binding"/>
    <property type="evidence" value="ECO:0007669"/>
    <property type="project" value="UniProtKB-UniRule"/>
</dbReference>
<sequence>MNNVIIVFQKLILTGSISYTSPLDLRFNVLSKFIEIGVDEAGRGSLISDLVVSLIAISEDKLDILRKIGVKDSKQLSPRKRSELAYHIVSLSNIAIVSYISPPYIDKAVSSNGLNMLEAIVIMNMFKSIKPLLETLDMFIKIYMDEVKGYYRFIEGFLKKHFRDKLVLFVMESKADKKYPVVSAASVVAKYFRDTNLSFIKNVFGNFGSGYPSDPRTRDWIINNYSSYRNPLRIIRRSWSTLKKIAPDWSRGLRIYKITDYF</sequence>
<feature type="domain" description="RNase H type-2" evidence="12">
    <location>
        <begin position="33"/>
        <end position="251"/>
    </location>
</feature>
<comment type="caution">
    <text evidence="13">The sequence shown here is derived from an EMBL/GenBank/DDBJ whole genome shotgun (WGS) entry which is preliminary data.</text>
</comment>
<dbReference type="InterPro" id="IPR023160">
    <property type="entry name" value="RNase_HII_hlx-loop-hlx_cap_dom"/>
</dbReference>
<dbReference type="PROSITE" id="PS51975">
    <property type="entry name" value="RNASE_H_2"/>
    <property type="match status" value="1"/>
</dbReference>
<dbReference type="InterPro" id="IPR004649">
    <property type="entry name" value="RNase_H2_suA"/>
</dbReference>
<reference evidence="13" key="1">
    <citation type="journal article" date="2020" name="mSystems">
        <title>Genome- and Community-Level Interaction Insights into Carbon Utilization and Element Cycling Functions of Hydrothermarchaeota in Hydrothermal Sediment.</title>
        <authorList>
            <person name="Zhou Z."/>
            <person name="Liu Y."/>
            <person name="Xu W."/>
            <person name="Pan J."/>
            <person name="Luo Z.H."/>
            <person name="Li M."/>
        </authorList>
    </citation>
    <scope>NUCLEOTIDE SEQUENCE [LARGE SCALE GENOMIC DNA]</scope>
    <source>
        <strain evidence="13">SpSt-648</strain>
    </source>
</reference>
<keyword evidence="7 10" id="KW-0479">Metal-binding</keyword>
<dbReference type="EC" id="3.1.26.4" evidence="11"/>
<dbReference type="CDD" id="cd07180">
    <property type="entry name" value="RNase_HII_archaea_like"/>
    <property type="match status" value="1"/>
</dbReference>
<accession>A0A7C4NPY7</accession>
<evidence type="ECO:0000313" key="13">
    <source>
        <dbReference type="EMBL" id="HGQ74050.1"/>
    </source>
</evidence>
<dbReference type="Pfam" id="PF01351">
    <property type="entry name" value="RNase_HII"/>
    <property type="match status" value="1"/>
</dbReference>
<evidence type="ECO:0000256" key="3">
    <source>
        <dbReference type="ARBA" id="ARBA00004065"/>
    </source>
</evidence>
<dbReference type="InterPro" id="IPR024567">
    <property type="entry name" value="RNase_HII/HIII_dom"/>
</dbReference>
<dbReference type="GO" id="GO:0043137">
    <property type="term" value="P:DNA replication, removal of RNA primer"/>
    <property type="evidence" value="ECO:0007669"/>
    <property type="project" value="TreeGrafter"/>
</dbReference>
<organism evidence="13">
    <name type="scientific">Staphylothermus marinus</name>
    <dbReference type="NCBI Taxonomy" id="2280"/>
    <lineage>
        <taxon>Archaea</taxon>
        <taxon>Thermoproteota</taxon>
        <taxon>Thermoprotei</taxon>
        <taxon>Desulfurococcales</taxon>
        <taxon>Desulfurococcaceae</taxon>
        <taxon>Staphylothermus</taxon>
    </lineage>
</organism>
<dbReference type="AlphaFoldDB" id="A0A7C4NPY7"/>
<gene>
    <name evidence="13" type="primary">rnhB</name>
    <name evidence="13" type="ORF">ENU20_03115</name>
</gene>
<dbReference type="Gene3D" id="1.10.10.460">
    <property type="entry name" value="Ribonuclease hii. Domain 2"/>
    <property type="match status" value="1"/>
</dbReference>
<dbReference type="GO" id="GO:0005737">
    <property type="term" value="C:cytoplasm"/>
    <property type="evidence" value="ECO:0007669"/>
    <property type="project" value="UniProtKB-SubCell"/>
</dbReference>
<keyword evidence="6 10" id="KW-0540">Nuclease</keyword>
<dbReference type="GO" id="GO:0004523">
    <property type="term" value="F:RNA-DNA hybrid ribonuclease activity"/>
    <property type="evidence" value="ECO:0007669"/>
    <property type="project" value="UniProtKB-UniRule"/>
</dbReference>
<dbReference type="Gene3D" id="3.30.420.10">
    <property type="entry name" value="Ribonuclease H-like superfamily/Ribonuclease H"/>
    <property type="match status" value="1"/>
</dbReference>
<proteinExistence type="inferred from homology"/>
<name>A0A7C4NPY7_STAMA</name>
<comment type="catalytic activity">
    <reaction evidence="1 10 11">
        <text>Endonucleolytic cleavage to 5'-phosphomonoester.</text>
        <dbReference type="EC" id="3.1.26.4"/>
    </reaction>
</comment>
<feature type="binding site" evidence="10">
    <location>
        <position position="39"/>
    </location>
    <ligand>
        <name>a divalent metal cation</name>
        <dbReference type="ChEBI" id="CHEBI:60240"/>
    </ligand>
</feature>
<dbReference type="GO" id="GO:0046872">
    <property type="term" value="F:metal ion binding"/>
    <property type="evidence" value="ECO:0007669"/>
    <property type="project" value="UniProtKB-KW"/>
</dbReference>
<comment type="function">
    <text evidence="3 11">Endonuclease that specifically degrades the RNA of RNA-DNA hybrids.</text>
</comment>
<comment type="similarity">
    <text evidence="11">Belongs to the RNase HII family.</text>
</comment>
<dbReference type="InterPro" id="IPR012337">
    <property type="entry name" value="RNaseH-like_sf"/>
</dbReference>
<dbReference type="EMBL" id="DTBP01000020">
    <property type="protein sequence ID" value="HGQ74050.1"/>
    <property type="molecule type" value="Genomic_DNA"/>
</dbReference>
<evidence type="ECO:0000256" key="11">
    <source>
        <dbReference type="RuleBase" id="RU003515"/>
    </source>
</evidence>
<dbReference type="SUPFAM" id="SSF53098">
    <property type="entry name" value="Ribonuclease H-like"/>
    <property type="match status" value="1"/>
</dbReference>
<evidence type="ECO:0000256" key="8">
    <source>
        <dbReference type="ARBA" id="ARBA00022759"/>
    </source>
</evidence>
<evidence type="ECO:0000256" key="4">
    <source>
        <dbReference type="ARBA" id="ARBA00004496"/>
    </source>
</evidence>
<dbReference type="PANTHER" id="PTHR10954">
    <property type="entry name" value="RIBONUCLEASE H2 SUBUNIT A"/>
    <property type="match status" value="1"/>
</dbReference>